<reference evidence="7" key="1">
    <citation type="submission" date="2015-03" db="EMBL/GenBank/DDBJ databases">
        <authorList>
            <person name="Urmite Genomes"/>
        </authorList>
    </citation>
    <scope>NUCLEOTIDE SEQUENCE [LARGE SCALE GENOMIC DNA]</scope>
    <source>
        <strain evidence="7">Arc-Hr</strain>
    </source>
</reference>
<name>A0A0D6JPT2_9EURY</name>
<dbReference type="InterPro" id="IPR029063">
    <property type="entry name" value="SAM-dependent_MTases_sf"/>
</dbReference>
<evidence type="ECO:0000313" key="6">
    <source>
        <dbReference type="EMBL" id="CQR49638.1"/>
    </source>
</evidence>
<dbReference type="InterPro" id="IPR050390">
    <property type="entry name" value="C5-Methyltransferase"/>
</dbReference>
<dbReference type="AlphaFoldDB" id="A0A0D6JPT2"/>
<dbReference type="NCBIfam" id="TIGR00675">
    <property type="entry name" value="dcm"/>
    <property type="match status" value="1"/>
</dbReference>
<organism evidence="6 7">
    <name type="scientific">Haloferax massiliensis</name>
    <dbReference type="NCBI Taxonomy" id="1476858"/>
    <lineage>
        <taxon>Archaea</taxon>
        <taxon>Methanobacteriati</taxon>
        <taxon>Methanobacteriota</taxon>
        <taxon>Stenosarchaea group</taxon>
        <taxon>Halobacteria</taxon>
        <taxon>Halobacteriales</taxon>
        <taxon>Haloferacaceae</taxon>
        <taxon>Haloferax</taxon>
    </lineage>
</organism>
<comment type="similarity">
    <text evidence="5">Belongs to the class I-like SAM-binding methyltransferase superfamily. C5-methyltransferase family.</text>
</comment>
<proteinExistence type="inferred from homology"/>
<keyword evidence="7" id="KW-1185">Reference proteome</keyword>
<evidence type="ECO:0000256" key="3">
    <source>
        <dbReference type="ARBA" id="ARBA00022679"/>
    </source>
</evidence>
<evidence type="ECO:0000256" key="4">
    <source>
        <dbReference type="ARBA" id="ARBA00022691"/>
    </source>
</evidence>
<dbReference type="GO" id="GO:0003677">
    <property type="term" value="F:DNA binding"/>
    <property type="evidence" value="ECO:0007669"/>
    <property type="project" value="TreeGrafter"/>
</dbReference>
<gene>
    <name evidence="6" type="primary">ydiO</name>
    <name evidence="6" type="ORF">BN996_01105</name>
</gene>
<dbReference type="InterPro" id="IPR031303">
    <property type="entry name" value="C5_meth_CS"/>
</dbReference>
<dbReference type="GO" id="GO:0003886">
    <property type="term" value="F:DNA (cytosine-5-)-methyltransferase activity"/>
    <property type="evidence" value="ECO:0007669"/>
    <property type="project" value="UniProtKB-EC"/>
</dbReference>
<dbReference type="Gene3D" id="3.90.120.10">
    <property type="entry name" value="DNA Methylase, subunit A, domain 2"/>
    <property type="match status" value="1"/>
</dbReference>
<protein>
    <recommendedName>
        <fullName evidence="1">DNA (cytosine-5-)-methyltransferase</fullName>
        <ecNumber evidence="1">2.1.1.37</ecNumber>
    </recommendedName>
</protein>
<sequence>MKVAAVDLFCGAGGLSYGLQESGVSVVAGIDKDRDCKYPYEQNIDGKYVRADIRSLAKDPEPIAQMYPWDADLKVLAACAPCQPYSTMGHSKGKGHEDHQKWGLLNEVSRIAKYVEPDVVVTENVLQVKQEDGVYDAFIESLESQGYHVNSDENKNVYCPKYGIPQKRKRWVVMASKRGPLSLPDPPIQSEDDYPTVRDTIDHLPPLEAGEVSDENDVHRARSLSAKNLERIDNMEPGGDWTLWEKEGLNHLLADCHRKASGRSYKAPYSRMRPDEPSPTITTQFYNYGSGRFGHYDTDQNRALSLLEGALLQTFPEDYDFYDEWEDVGVSNLGRLIGNAVPPKLGEYMGQAIFSHVGAATPSVESSVADD</sequence>
<dbReference type="PROSITE" id="PS51679">
    <property type="entry name" value="SAM_MT_C5"/>
    <property type="match status" value="1"/>
</dbReference>
<evidence type="ECO:0000256" key="2">
    <source>
        <dbReference type="ARBA" id="ARBA00022603"/>
    </source>
</evidence>
<dbReference type="Pfam" id="PF00145">
    <property type="entry name" value="DNA_methylase"/>
    <property type="match status" value="1"/>
</dbReference>
<evidence type="ECO:0000313" key="7">
    <source>
        <dbReference type="Proteomes" id="UP000198902"/>
    </source>
</evidence>
<dbReference type="SUPFAM" id="SSF53335">
    <property type="entry name" value="S-adenosyl-L-methionine-dependent methyltransferases"/>
    <property type="match status" value="1"/>
</dbReference>
<dbReference type="PANTHER" id="PTHR10629">
    <property type="entry name" value="CYTOSINE-SPECIFIC METHYLTRANSFERASE"/>
    <property type="match status" value="1"/>
</dbReference>
<dbReference type="OrthoDB" id="5033at2157"/>
<dbReference type="GO" id="GO:0032259">
    <property type="term" value="P:methylation"/>
    <property type="evidence" value="ECO:0007669"/>
    <property type="project" value="UniProtKB-KW"/>
</dbReference>
<dbReference type="RefSeq" id="WP_089777513.1">
    <property type="nucleotide sequence ID" value="NZ_CABLRR010000002.1"/>
</dbReference>
<dbReference type="InterPro" id="IPR018117">
    <property type="entry name" value="C5_DNA_meth_AS"/>
</dbReference>
<dbReference type="EMBL" id="CSTE01000002">
    <property type="protein sequence ID" value="CQR49638.1"/>
    <property type="molecule type" value="Genomic_DNA"/>
</dbReference>
<keyword evidence="4" id="KW-0949">S-adenosyl-L-methionine</keyword>
<dbReference type="Proteomes" id="UP000198902">
    <property type="component" value="Unassembled WGS sequence"/>
</dbReference>
<evidence type="ECO:0000256" key="5">
    <source>
        <dbReference type="RuleBase" id="RU000416"/>
    </source>
</evidence>
<dbReference type="InterPro" id="IPR001525">
    <property type="entry name" value="C5_MeTfrase"/>
</dbReference>
<dbReference type="PROSITE" id="PS00095">
    <property type="entry name" value="C5_MTASE_2"/>
    <property type="match status" value="1"/>
</dbReference>
<dbReference type="Gene3D" id="3.40.50.150">
    <property type="entry name" value="Vaccinia Virus protein VP39"/>
    <property type="match status" value="1"/>
</dbReference>
<dbReference type="PANTHER" id="PTHR10629:SF52">
    <property type="entry name" value="DNA (CYTOSINE-5)-METHYLTRANSFERASE 1"/>
    <property type="match status" value="1"/>
</dbReference>
<keyword evidence="3" id="KW-0808">Transferase</keyword>
<accession>A0A0D6JPT2</accession>
<evidence type="ECO:0000256" key="1">
    <source>
        <dbReference type="ARBA" id="ARBA00011975"/>
    </source>
</evidence>
<dbReference type="PROSITE" id="PS00094">
    <property type="entry name" value="C5_MTASE_1"/>
    <property type="match status" value="1"/>
</dbReference>
<keyword evidence="2 6" id="KW-0489">Methyltransferase</keyword>
<dbReference type="EC" id="2.1.1.37" evidence="1"/>
<dbReference type="GO" id="GO:0044027">
    <property type="term" value="P:negative regulation of gene expression via chromosomal CpG island methylation"/>
    <property type="evidence" value="ECO:0007669"/>
    <property type="project" value="TreeGrafter"/>
</dbReference>
<dbReference type="PRINTS" id="PR00105">
    <property type="entry name" value="C5METTRFRASE"/>
</dbReference>